<evidence type="ECO:0000256" key="1">
    <source>
        <dbReference type="SAM" id="MobiDB-lite"/>
    </source>
</evidence>
<dbReference type="AlphaFoldDB" id="A0A1I5P0I6"/>
<organism evidence="2 3">
    <name type="scientific">Amycolatopsis rubida</name>
    <dbReference type="NCBI Taxonomy" id="112413"/>
    <lineage>
        <taxon>Bacteria</taxon>
        <taxon>Bacillati</taxon>
        <taxon>Actinomycetota</taxon>
        <taxon>Actinomycetes</taxon>
        <taxon>Pseudonocardiales</taxon>
        <taxon>Pseudonocardiaceae</taxon>
        <taxon>Amycolatopsis</taxon>
    </lineage>
</organism>
<gene>
    <name evidence="2" type="ORF">SAMN05421854_104579</name>
</gene>
<protein>
    <submittedName>
        <fullName evidence="2">Uncharacterized protein</fullName>
    </submittedName>
</protein>
<dbReference type="EMBL" id="FOWC01000004">
    <property type="protein sequence ID" value="SFP27026.1"/>
    <property type="molecule type" value="Genomic_DNA"/>
</dbReference>
<proteinExistence type="predicted"/>
<accession>A0A1I5P0I6</accession>
<evidence type="ECO:0000313" key="3">
    <source>
        <dbReference type="Proteomes" id="UP000199137"/>
    </source>
</evidence>
<dbReference type="OrthoDB" id="5194430at2"/>
<feature type="compositionally biased region" description="Basic and acidic residues" evidence="1">
    <location>
        <begin position="293"/>
        <end position="307"/>
    </location>
</feature>
<feature type="region of interest" description="Disordered" evidence="1">
    <location>
        <begin position="286"/>
        <end position="307"/>
    </location>
</feature>
<evidence type="ECO:0000313" key="2">
    <source>
        <dbReference type="EMBL" id="SFP27026.1"/>
    </source>
</evidence>
<dbReference type="RefSeq" id="WP_093574196.1">
    <property type="nucleotide sequence ID" value="NZ_FOWC01000004.1"/>
</dbReference>
<dbReference type="STRING" id="112413.SAMN05421854_104579"/>
<reference evidence="2 3" key="1">
    <citation type="submission" date="2016-10" db="EMBL/GenBank/DDBJ databases">
        <authorList>
            <person name="de Groot N.N."/>
        </authorList>
    </citation>
    <scope>NUCLEOTIDE SEQUENCE [LARGE SCALE GENOMIC DNA]</scope>
    <source>
        <strain evidence="2 3">DSM 44637</strain>
    </source>
</reference>
<name>A0A1I5P0I6_9PSEU</name>
<dbReference type="Proteomes" id="UP000199137">
    <property type="component" value="Unassembled WGS sequence"/>
</dbReference>
<sequence length="307" mass="32429">MTFDQLMQHAKDIKEKAVELAIREHDQKYATQSGVVGDPESFRKHYAFIEALFEPFSGMPDPAGYDPLIADLNAAMAKLNTSPSHATQLTSDVGLANPLLDKMTTDGGYLQEWTGEAAMEFKARFIDTFITISGNQFTMLSTLKGALQAHQEMWRKARDDIDKIAESTKNALDNAGGCGKNQWSFGFSVLSAVVAVGGVAVTVATGGTGLAVTLPAIGAAASTGSAGVAAITASGDSAETIVNSMKQAVDDLARHIHEVETQQIASKVQALTDAVHGNKDKLVSARPSLAGMSDRELASDHGMGKSD</sequence>